<comment type="caution">
    <text evidence="6">The sequence shown here is derived from an EMBL/GenBank/DDBJ whole genome shotgun (WGS) entry which is preliminary data.</text>
</comment>
<feature type="region of interest" description="Disordered" evidence="3">
    <location>
        <begin position="567"/>
        <end position="607"/>
    </location>
</feature>
<keyword evidence="7" id="KW-1185">Reference proteome</keyword>
<evidence type="ECO:0000256" key="2">
    <source>
        <dbReference type="PROSITE-ProRule" id="PRU00176"/>
    </source>
</evidence>
<dbReference type="InterPro" id="IPR039539">
    <property type="entry name" value="Ras_GTPase_bind_prot"/>
</dbReference>
<dbReference type="InterPro" id="IPR002075">
    <property type="entry name" value="NTF2_dom"/>
</dbReference>
<dbReference type="InterPro" id="IPR035979">
    <property type="entry name" value="RBD_domain_sf"/>
</dbReference>
<evidence type="ECO:0000259" key="4">
    <source>
        <dbReference type="PROSITE" id="PS50102"/>
    </source>
</evidence>
<dbReference type="GO" id="GO:0005829">
    <property type="term" value="C:cytosol"/>
    <property type="evidence" value="ECO:0007669"/>
    <property type="project" value="TreeGrafter"/>
</dbReference>
<dbReference type="Proteomes" id="UP000317650">
    <property type="component" value="Chromosome 4"/>
</dbReference>
<protein>
    <submittedName>
        <fullName evidence="6">Uncharacterized protein</fullName>
    </submittedName>
</protein>
<proteinExistence type="predicted"/>
<dbReference type="Pfam" id="PF02136">
    <property type="entry name" value="NTF2"/>
    <property type="match status" value="1"/>
</dbReference>
<name>A0A4S8K8R2_MUSBA</name>
<evidence type="ECO:0000259" key="5">
    <source>
        <dbReference type="PROSITE" id="PS50177"/>
    </source>
</evidence>
<dbReference type="Pfam" id="PF00076">
    <property type="entry name" value="RRM_1"/>
    <property type="match status" value="1"/>
</dbReference>
<keyword evidence="1 2" id="KW-0694">RNA-binding</keyword>
<gene>
    <name evidence="6" type="ORF">C4D60_Mb04t00610</name>
</gene>
<dbReference type="FunFam" id="3.10.450.50:FF:000003">
    <property type="entry name" value="Nuclear transport factor 2 family protein"/>
    <property type="match status" value="1"/>
</dbReference>
<dbReference type="CDD" id="cd00590">
    <property type="entry name" value="RRM_SF"/>
    <property type="match status" value="2"/>
</dbReference>
<dbReference type="PANTHER" id="PTHR10693:SF75">
    <property type="entry name" value="NUCLEAR TRANSPORT FACTOR 2"/>
    <property type="match status" value="1"/>
</dbReference>
<dbReference type="SUPFAM" id="SSF54928">
    <property type="entry name" value="RNA-binding domain, RBD"/>
    <property type="match status" value="1"/>
</dbReference>
<accession>A0A4S8K8R2</accession>
<feature type="region of interest" description="Disordered" evidence="3">
    <location>
        <begin position="177"/>
        <end position="199"/>
    </location>
</feature>
<dbReference type="PANTHER" id="PTHR10693">
    <property type="entry name" value="RAS GTPASE-ACTIVATING PROTEIN-BINDING PROTEIN"/>
    <property type="match status" value="1"/>
</dbReference>
<evidence type="ECO:0000256" key="1">
    <source>
        <dbReference type="ARBA" id="ARBA00022884"/>
    </source>
</evidence>
<evidence type="ECO:0000256" key="3">
    <source>
        <dbReference type="SAM" id="MobiDB-lite"/>
    </source>
</evidence>
<dbReference type="PROSITE" id="PS50102">
    <property type="entry name" value="RRM"/>
    <property type="match status" value="1"/>
</dbReference>
<dbReference type="InterPro" id="IPR000504">
    <property type="entry name" value="RRM_dom"/>
</dbReference>
<dbReference type="CDD" id="cd00780">
    <property type="entry name" value="NTF2"/>
    <property type="match status" value="1"/>
</dbReference>
<dbReference type="STRING" id="52838.A0A4S8K8R2"/>
<dbReference type="EMBL" id="PYDT01000001">
    <property type="protein sequence ID" value="THU71363.1"/>
    <property type="molecule type" value="Genomic_DNA"/>
</dbReference>
<dbReference type="GO" id="GO:1990904">
    <property type="term" value="C:ribonucleoprotein complex"/>
    <property type="evidence" value="ECO:0007669"/>
    <property type="project" value="TreeGrafter"/>
</dbReference>
<organism evidence="6 7">
    <name type="scientific">Musa balbisiana</name>
    <name type="common">Banana</name>
    <dbReference type="NCBI Taxonomy" id="52838"/>
    <lineage>
        <taxon>Eukaryota</taxon>
        <taxon>Viridiplantae</taxon>
        <taxon>Streptophyta</taxon>
        <taxon>Embryophyta</taxon>
        <taxon>Tracheophyta</taxon>
        <taxon>Spermatophyta</taxon>
        <taxon>Magnoliopsida</taxon>
        <taxon>Liliopsida</taxon>
        <taxon>Zingiberales</taxon>
        <taxon>Musaceae</taxon>
        <taxon>Musa</taxon>
    </lineage>
</organism>
<sequence length="607" mass="66455">MALPTASPVSPLSPQVIGNAFVQQYYQILHQSPEMVHKFYQDSSIVNRPNSDGEMTSVTTMQAINEKIMSLDFRNCFTEIKTIDSQLSYQNGVLIVVTGSFIGQENVKSKFAQSFFLAPQENGGYFVLNDVFRFLSETQPREMNHFLSDGTNDDALKAPLTSETEQNLQEYHDVETLQTEEDGDNMEDVLNQSEDGGSGVEDDVVVDLPANASEIDPQTTREVIASGAQDDVPKKSYASIVKVMKGSPSPALVHVTPKAKVAAEKPVVVSPTPATVPETSVPAINDVPENKNNVEEEGHSIYIRNLSPNATAEKVEEEFKKFGPIKPGGVQVRSHKVERYCFGFVEFESLKSMQAAIEVKVMKGSPSPALVHVTPKAKVAAEKPVVVSPTPATVPETSVPAINDVPENKNNVEEEGHSIYIRNLSPNATAEKVEEEFKKFGPIKPGGVQVRSHKVWKILGQHHINLKLPHQPTVISLRNFCSVRSAVVGELLWYFYAVSSVLHISSYDMTDWGPVVNGVVTNSNSGGGRGRFQLGRGAFRNDNFRGRGSFGSNMGFRRNEFRNRAEYSGRGWDPTSGGSNGYQPRAFQNGNGMVGRPRGPKPGVVSA</sequence>
<reference evidence="6 7" key="1">
    <citation type="journal article" date="2019" name="Nat. Plants">
        <title>Genome sequencing of Musa balbisiana reveals subgenome evolution and function divergence in polyploid bananas.</title>
        <authorList>
            <person name="Yao X."/>
        </authorList>
    </citation>
    <scope>NUCLEOTIDE SEQUENCE [LARGE SCALE GENOMIC DNA]</scope>
    <source>
        <strain evidence="7">cv. DH-PKW</strain>
        <tissue evidence="6">Leaves</tissue>
    </source>
</reference>
<evidence type="ECO:0000313" key="7">
    <source>
        <dbReference type="Proteomes" id="UP000317650"/>
    </source>
</evidence>
<feature type="domain" description="RRM" evidence="4">
    <location>
        <begin position="299"/>
        <end position="392"/>
    </location>
</feature>
<feature type="domain" description="NTF2" evidence="5">
    <location>
        <begin position="17"/>
        <end position="134"/>
    </location>
</feature>
<dbReference type="AlphaFoldDB" id="A0A4S8K8R2"/>
<dbReference type="Gene3D" id="3.10.450.50">
    <property type="match status" value="1"/>
</dbReference>
<dbReference type="PROSITE" id="PS50177">
    <property type="entry name" value="NTF2_DOMAIN"/>
    <property type="match status" value="1"/>
</dbReference>
<dbReference type="GO" id="GO:0003729">
    <property type="term" value="F:mRNA binding"/>
    <property type="evidence" value="ECO:0007669"/>
    <property type="project" value="TreeGrafter"/>
</dbReference>
<dbReference type="InterPro" id="IPR032710">
    <property type="entry name" value="NTF2-like_dom_sf"/>
</dbReference>
<dbReference type="SMART" id="SM00360">
    <property type="entry name" value="RRM"/>
    <property type="match status" value="1"/>
</dbReference>
<dbReference type="Gene3D" id="3.30.70.330">
    <property type="match status" value="2"/>
</dbReference>
<feature type="compositionally biased region" description="Acidic residues" evidence="3">
    <location>
        <begin position="178"/>
        <end position="187"/>
    </location>
</feature>
<evidence type="ECO:0000313" key="6">
    <source>
        <dbReference type="EMBL" id="THU71363.1"/>
    </source>
</evidence>
<dbReference type="SUPFAM" id="SSF54427">
    <property type="entry name" value="NTF2-like"/>
    <property type="match status" value="1"/>
</dbReference>
<dbReference type="InterPro" id="IPR012677">
    <property type="entry name" value="Nucleotide-bd_a/b_plait_sf"/>
</dbReference>
<dbReference type="InterPro" id="IPR018222">
    <property type="entry name" value="Nuclear_transport_factor_2_euk"/>
</dbReference>